<dbReference type="Proteomes" id="UP000202259">
    <property type="component" value="Chromosome"/>
</dbReference>
<dbReference type="RefSeq" id="WP_081154112.1">
    <property type="nucleotide sequence ID" value="NZ_CP020465.1"/>
</dbReference>
<dbReference type="KEGG" id="cber:B5D82_19425"/>
<gene>
    <name evidence="1" type="ORF">B5D82_19425</name>
</gene>
<evidence type="ECO:0000313" key="2">
    <source>
        <dbReference type="Proteomes" id="UP000202259"/>
    </source>
</evidence>
<organism evidence="1 2">
    <name type="scientific">Cognaticolwellia beringensis</name>
    <dbReference type="NCBI Taxonomy" id="1967665"/>
    <lineage>
        <taxon>Bacteria</taxon>
        <taxon>Pseudomonadati</taxon>
        <taxon>Pseudomonadota</taxon>
        <taxon>Gammaproteobacteria</taxon>
        <taxon>Alteromonadales</taxon>
        <taxon>Colwelliaceae</taxon>
        <taxon>Cognaticolwellia</taxon>
    </lineage>
</organism>
<accession>A0A222GD83</accession>
<proteinExistence type="predicted"/>
<sequence length="61" mass="7008">MRKVVNFSKKKNFWSGEPDLDLLNTQIREIENDGWHVVSVAANSHFIIGITSYTILIESMN</sequence>
<dbReference type="AlphaFoldDB" id="A0A222GD83"/>
<dbReference type="EMBL" id="CP020465">
    <property type="protein sequence ID" value="ASP49751.1"/>
    <property type="molecule type" value="Genomic_DNA"/>
</dbReference>
<evidence type="ECO:0008006" key="3">
    <source>
        <dbReference type="Google" id="ProtNLM"/>
    </source>
</evidence>
<dbReference type="OrthoDB" id="6298386at2"/>
<keyword evidence="2" id="KW-1185">Reference proteome</keyword>
<evidence type="ECO:0000313" key="1">
    <source>
        <dbReference type="EMBL" id="ASP49751.1"/>
    </source>
</evidence>
<reference evidence="1 2" key="1">
    <citation type="submission" date="2017-08" db="EMBL/GenBank/DDBJ databases">
        <title>Complete genome of Colwellia sp. NB097-1, a psychrophile bacterium ioslated from Bering Sea.</title>
        <authorList>
            <person name="Chen X."/>
        </authorList>
    </citation>
    <scope>NUCLEOTIDE SEQUENCE [LARGE SCALE GENOMIC DNA]</scope>
    <source>
        <strain evidence="1 2">NB097-1</strain>
    </source>
</reference>
<protein>
    <recommendedName>
        <fullName evidence="3">DUF4177 domain-containing protein</fullName>
    </recommendedName>
</protein>
<name>A0A222GD83_9GAMM</name>